<evidence type="ECO:0000313" key="3">
    <source>
        <dbReference type="Proteomes" id="UP000026994"/>
    </source>
</evidence>
<protein>
    <submittedName>
        <fullName evidence="2">Uncharacterized protein</fullName>
    </submittedName>
</protein>
<evidence type="ECO:0000256" key="1">
    <source>
        <dbReference type="SAM" id="Phobius"/>
    </source>
</evidence>
<feature type="transmembrane region" description="Helical" evidence="1">
    <location>
        <begin position="6"/>
        <end position="25"/>
    </location>
</feature>
<name>A0A059T5N4_9CAUD</name>
<accession>A0A059T5N4</accession>
<sequence length="148" mass="17004">MTEVTNFLTLVFILAIIVAVPTLLAKAMRNHYTNKETGVWWMPYTHWFVYNFLYTQKLGWLILGSGIIISIYIPFIGGFLGTVIGFAGGLLMLFGGLPYVFGLLGGAVFGVFVDNIVYHLPEWYRAWFRNRFGIEFPYLEDKEDENEE</sequence>
<feature type="transmembrane region" description="Helical" evidence="1">
    <location>
        <begin position="99"/>
        <end position="121"/>
    </location>
</feature>
<keyword evidence="1" id="KW-0812">Transmembrane</keyword>
<feature type="transmembrane region" description="Helical" evidence="1">
    <location>
        <begin position="60"/>
        <end position="93"/>
    </location>
</feature>
<organism evidence="2 3">
    <name type="scientific">Listeria phage LP-064</name>
    <dbReference type="NCBI Taxonomy" id="1458853"/>
    <lineage>
        <taxon>Viruses</taxon>
        <taxon>Duplodnaviria</taxon>
        <taxon>Heunggongvirae</taxon>
        <taxon>Uroviricota</taxon>
        <taxon>Caudoviricetes</taxon>
        <taxon>Herelleviridae</taxon>
        <taxon>Jasinskavirinae</taxon>
        <taxon>Pecentumvirus</taxon>
        <taxon>Pecentumvirus LP064</taxon>
    </lineage>
</organism>
<keyword evidence="1" id="KW-0472">Membrane</keyword>
<evidence type="ECO:0000313" key="2">
    <source>
        <dbReference type="EMBL" id="AHL19193.1"/>
    </source>
</evidence>
<dbReference type="EMBL" id="KJ094029">
    <property type="protein sequence ID" value="AHL19193.1"/>
    <property type="molecule type" value="Genomic_DNA"/>
</dbReference>
<reference evidence="2 3" key="1">
    <citation type="journal article" date="2014" name="Appl. Environ. Microbiol.">
        <title>Comparative genomic and morphological analysis of Listeria phages isolated from farm environments.</title>
        <authorList>
            <person name="Denes T."/>
            <person name="Vongkamjan K."/>
            <person name="Ackermann H.W."/>
            <person name="Moreno Switt A.I."/>
            <person name="Wiedmann M."/>
            <person name="den Bakker H.C."/>
        </authorList>
    </citation>
    <scope>NUCLEOTIDE SEQUENCE [LARGE SCALE GENOMIC DNA]</scope>
</reference>
<dbReference type="Proteomes" id="UP000026994">
    <property type="component" value="Segment"/>
</dbReference>
<keyword evidence="1" id="KW-1133">Transmembrane helix</keyword>
<gene>
    <name evidence="2" type="ORF">LP064_171</name>
</gene>
<keyword evidence="3" id="KW-1185">Reference proteome</keyword>
<proteinExistence type="predicted"/>